<evidence type="ECO:0000259" key="11">
    <source>
        <dbReference type="PROSITE" id="PS51444"/>
    </source>
</evidence>
<dbReference type="STRING" id="888268.A0A1E5UJF2"/>
<feature type="region of interest" description="Disordered" evidence="8">
    <location>
        <begin position="428"/>
        <end position="477"/>
    </location>
</feature>
<evidence type="ECO:0000313" key="13">
    <source>
        <dbReference type="Proteomes" id="UP000095767"/>
    </source>
</evidence>
<dbReference type="OrthoDB" id="1668162at2759"/>
<dbReference type="GO" id="GO:0051015">
    <property type="term" value="F:actin filament binding"/>
    <property type="evidence" value="ECO:0007669"/>
    <property type="project" value="InterPro"/>
</dbReference>
<feature type="compositionally biased region" description="Polar residues" evidence="8">
    <location>
        <begin position="369"/>
        <end position="402"/>
    </location>
</feature>
<dbReference type="InterPro" id="IPR042201">
    <property type="entry name" value="FH2_Formin_sf"/>
</dbReference>
<dbReference type="PROSITE" id="PS51444">
    <property type="entry name" value="FH2"/>
    <property type="match status" value="1"/>
</dbReference>
<evidence type="ECO:0000256" key="8">
    <source>
        <dbReference type="SAM" id="MobiDB-lite"/>
    </source>
</evidence>
<proteinExistence type="inferred from homology"/>
<evidence type="ECO:0000256" key="1">
    <source>
        <dbReference type="ARBA" id="ARBA00004167"/>
    </source>
</evidence>
<evidence type="ECO:0000256" key="7">
    <source>
        <dbReference type="RuleBase" id="RU361260"/>
    </source>
</evidence>
<dbReference type="InterPro" id="IPR015425">
    <property type="entry name" value="FH2_Formin"/>
</dbReference>
<evidence type="ECO:0000256" key="10">
    <source>
        <dbReference type="SAM" id="SignalP"/>
    </source>
</evidence>
<keyword evidence="2 9" id="KW-0812">Transmembrane</keyword>
<dbReference type="GO" id="GO:0045010">
    <property type="term" value="P:actin nucleation"/>
    <property type="evidence" value="ECO:0007669"/>
    <property type="project" value="InterPro"/>
</dbReference>
<comment type="similarity">
    <text evidence="6">Belongs to the formin-like family. Class-I subfamily.</text>
</comment>
<feature type="compositionally biased region" description="Polar residues" evidence="8">
    <location>
        <begin position="318"/>
        <end position="336"/>
    </location>
</feature>
<feature type="compositionally biased region" description="Pro residues" evidence="8">
    <location>
        <begin position="433"/>
        <end position="450"/>
    </location>
</feature>
<dbReference type="EMBL" id="LWDX02075155">
    <property type="protein sequence ID" value="OEL12999.1"/>
    <property type="molecule type" value="Genomic_DNA"/>
</dbReference>
<feature type="domain" description="FH2" evidence="11">
    <location>
        <begin position="474"/>
        <end position="894"/>
    </location>
</feature>
<feature type="signal peptide" evidence="10">
    <location>
        <begin position="1"/>
        <end position="28"/>
    </location>
</feature>
<dbReference type="Proteomes" id="UP000095767">
    <property type="component" value="Unassembled WGS sequence"/>
</dbReference>
<evidence type="ECO:0000256" key="5">
    <source>
        <dbReference type="ARBA" id="ARBA00023136"/>
    </source>
</evidence>
<evidence type="ECO:0000313" key="12">
    <source>
        <dbReference type="EMBL" id="OEL12999.1"/>
    </source>
</evidence>
<sequence>MGLAMKCVLLLFSASLVLLLLNFQVLEGALRLASHERHERGEAGVVEVTRDVGSGFVSRFRMLIGLERHRSRHRRHQHNFEAPAPAPAPTLAQEARAPVPAPAPLPHMSHSRMPLRNRNHIAPARSVARKLGGGNHTRLPKATIVTLAVVGACLLVLGIAIAAVSLRRSRKLQKKPFKLLFHGSRSHRSPCATMKVSSHPSPDLLYLSSSVQCQEDYPILKESSECKSLSVLTTPTESAELIVSDYTVKTNVNLHSDEADSFHSVPCSRSSGGSIAESPLQICDKTVTDLSLSSPHIDDSPSCSSYQSLSPDFRSHFSPKTPNSTASDRTHASNTFCYPPEKQDCQETAQTANTSGSMAHPESPRVEQDNSNLFMNPSSGYKSTSNATETTPSETNTAFSASNAKFNLDSKESRNSADGAEFKPSSAAIVLKSPPPPPKSPPPPPLPNKPPSSLKGQNSGQPPFPPPLPIPVQVGKDGLPLPRLKPLHWDKVRAAPNRSMVWNDIQSSSFEFEFDEQMIKSLFAYNFQGPAKTEDAKNKTLSTSKHVIEHHKLQNTTILLKTLNASTEQVCGSITEGTGLSVQQLEALVKMKPSEEEEKKLLDYDGDINVLDPAENFVKVLLTIPMAFSRIEAMLYKETFDDEVAHLRMSFALIKGACSELRSSKLFLRLLEAVLKTGNRMNVGTIRGGADAFRLDALLKLSDIRGADGKTTLLHFVVQEMVRSQGLKASDKFGGTTGSCHATPTGLEEYLEMGTEFVSELSNELGNAKKVASIDLDTLKSSISNLSHGLVQLSRLVGKDLTCNDMNRNFLHYMRSFQTHAETTMQELKVAEAEVLQQVRELTEYYHGEVGKNESNLLHIFVIIRNFLGLLDRVCREMRGSKHIQHLNIVLPLR</sequence>
<dbReference type="Pfam" id="PF02181">
    <property type="entry name" value="FH2"/>
    <property type="match status" value="1"/>
</dbReference>
<keyword evidence="4 9" id="KW-1133">Transmembrane helix</keyword>
<evidence type="ECO:0000256" key="9">
    <source>
        <dbReference type="SAM" id="Phobius"/>
    </source>
</evidence>
<accession>A0A1E5UJF2</accession>
<dbReference type="SMART" id="SM00498">
    <property type="entry name" value="FH2"/>
    <property type="match status" value="1"/>
</dbReference>
<dbReference type="PANTHER" id="PTHR23213:SF177">
    <property type="entry name" value="FORMIN-LIKE PROTEIN 11"/>
    <property type="match status" value="1"/>
</dbReference>
<dbReference type="InterPro" id="IPR027643">
    <property type="entry name" value="Formin-like_plant"/>
</dbReference>
<feature type="compositionally biased region" description="Polar residues" evidence="8">
    <location>
        <begin position="346"/>
        <end position="357"/>
    </location>
</feature>
<dbReference type="SUPFAM" id="SSF101447">
    <property type="entry name" value="Formin homology 2 domain (FH2 domain)"/>
    <property type="match status" value="1"/>
</dbReference>
<evidence type="ECO:0000256" key="3">
    <source>
        <dbReference type="ARBA" id="ARBA00022729"/>
    </source>
</evidence>
<keyword evidence="5 9" id="KW-0472">Membrane</keyword>
<dbReference type="GO" id="GO:0016020">
    <property type="term" value="C:membrane"/>
    <property type="evidence" value="ECO:0007669"/>
    <property type="project" value="UniProtKB-SubCell"/>
</dbReference>
<evidence type="ECO:0000256" key="6">
    <source>
        <dbReference type="ARBA" id="ARBA00025793"/>
    </source>
</evidence>
<comment type="subcellular location">
    <subcellularLocation>
        <location evidence="1">Membrane</location>
        <topology evidence="1">Single-pass membrane protein</topology>
    </subcellularLocation>
</comment>
<feature type="transmembrane region" description="Helical" evidence="9">
    <location>
        <begin position="144"/>
        <end position="166"/>
    </location>
</feature>
<feature type="chain" id="PRO_5009187132" description="Formin-like protein" evidence="10">
    <location>
        <begin position="29"/>
        <end position="894"/>
    </location>
</feature>
<dbReference type="AlphaFoldDB" id="A0A1E5UJF2"/>
<protein>
    <recommendedName>
        <fullName evidence="7">Formin-like protein</fullName>
    </recommendedName>
</protein>
<name>A0A1E5UJF2_9POAL</name>
<dbReference type="PANTHER" id="PTHR23213">
    <property type="entry name" value="FORMIN-RELATED"/>
    <property type="match status" value="1"/>
</dbReference>
<gene>
    <name evidence="12" type="ORF">BAE44_0025980</name>
</gene>
<feature type="region of interest" description="Disordered" evidence="8">
    <location>
        <begin position="314"/>
        <end position="402"/>
    </location>
</feature>
<evidence type="ECO:0000256" key="2">
    <source>
        <dbReference type="ARBA" id="ARBA00022692"/>
    </source>
</evidence>
<keyword evidence="3 10" id="KW-0732">Signal</keyword>
<evidence type="ECO:0000256" key="4">
    <source>
        <dbReference type="ARBA" id="ARBA00022989"/>
    </source>
</evidence>
<keyword evidence="13" id="KW-1185">Reference proteome</keyword>
<dbReference type="Gene3D" id="1.20.58.2220">
    <property type="entry name" value="Formin, FH2 domain"/>
    <property type="match status" value="1"/>
</dbReference>
<organism evidence="12 13">
    <name type="scientific">Dichanthelium oligosanthes</name>
    <dbReference type="NCBI Taxonomy" id="888268"/>
    <lineage>
        <taxon>Eukaryota</taxon>
        <taxon>Viridiplantae</taxon>
        <taxon>Streptophyta</taxon>
        <taxon>Embryophyta</taxon>
        <taxon>Tracheophyta</taxon>
        <taxon>Spermatophyta</taxon>
        <taxon>Magnoliopsida</taxon>
        <taxon>Liliopsida</taxon>
        <taxon>Poales</taxon>
        <taxon>Poaceae</taxon>
        <taxon>PACMAD clade</taxon>
        <taxon>Panicoideae</taxon>
        <taxon>Panicodae</taxon>
        <taxon>Paniceae</taxon>
        <taxon>Dichantheliinae</taxon>
        <taxon>Dichanthelium</taxon>
    </lineage>
</organism>
<reference evidence="12 13" key="1">
    <citation type="submission" date="2016-09" db="EMBL/GenBank/DDBJ databases">
        <title>The draft genome of Dichanthelium oligosanthes: A C3 panicoid grass species.</title>
        <authorList>
            <person name="Studer A.J."/>
            <person name="Schnable J.C."/>
            <person name="Brutnell T.P."/>
        </authorList>
    </citation>
    <scope>NUCLEOTIDE SEQUENCE [LARGE SCALE GENOMIC DNA]</scope>
    <source>
        <strain evidence="13">cv. Kellogg 1175</strain>
        <tissue evidence="12">Leaf</tissue>
    </source>
</reference>
<comment type="caution">
    <text evidence="12">The sequence shown here is derived from an EMBL/GenBank/DDBJ whole genome shotgun (WGS) entry which is preliminary data.</text>
</comment>